<reference evidence="7" key="2">
    <citation type="journal article" date="2021" name="PeerJ">
        <title>Extensive microbial diversity within the chicken gut microbiome revealed by metagenomics and culture.</title>
        <authorList>
            <person name="Gilroy R."/>
            <person name="Ravi A."/>
            <person name="Getino M."/>
            <person name="Pursley I."/>
            <person name="Horton D.L."/>
            <person name="Alikhan N.F."/>
            <person name="Baker D."/>
            <person name="Gharbi K."/>
            <person name="Hall N."/>
            <person name="Watson M."/>
            <person name="Adriaenssens E.M."/>
            <person name="Foster-Nyarko E."/>
            <person name="Jarju S."/>
            <person name="Secka A."/>
            <person name="Antonio M."/>
            <person name="Oren A."/>
            <person name="Chaudhuri R.R."/>
            <person name="La Ragione R."/>
            <person name="Hildebrand F."/>
            <person name="Pallen M.J."/>
        </authorList>
    </citation>
    <scope>NUCLEOTIDE SEQUENCE</scope>
    <source>
        <strain evidence="7">10669</strain>
    </source>
</reference>
<reference evidence="7" key="1">
    <citation type="submission" date="2020-10" db="EMBL/GenBank/DDBJ databases">
        <authorList>
            <person name="Gilroy R."/>
        </authorList>
    </citation>
    <scope>NUCLEOTIDE SEQUENCE</scope>
    <source>
        <strain evidence="7">10669</strain>
    </source>
</reference>
<feature type="transmembrane region" description="Helical" evidence="6">
    <location>
        <begin position="123"/>
        <end position="143"/>
    </location>
</feature>
<evidence type="ECO:0000256" key="2">
    <source>
        <dbReference type="ARBA" id="ARBA00007511"/>
    </source>
</evidence>
<evidence type="ECO:0000256" key="4">
    <source>
        <dbReference type="ARBA" id="ARBA00022989"/>
    </source>
</evidence>
<comment type="similarity">
    <text evidence="2">Belongs to the TerC family.</text>
</comment>
<dbReference type="Proteomes" id="UP000886812">
    <property type="component" value="Unassembled WGS sequence"/>
</dbReference>
<feature type="transmembrane region" description="Helical" evidence="6">
    <location>
        <begin position="251"/>
        <end position="269"/>
    </location>
</feature>
<dbReference type="AlphaFoldDB" id="A0A9D1NL33"/>
<keyword evidence="3 6" id="KW-0812">Transmembrane</keyword>
<evidence type="ECO:0000256" key="3">
    <source>
        <dbReference type="ARBA" id="ARBA00022692"/>
    </source>
</evidence>
<dbReference type="InterPro" id="IPR005496">
    <property type="entry name" value="Integral_membrane_TerC"/>
</dbReference>
<protein>
    <submittedName>
        <fullName evidence="7">TerC/Alx family metal homeostasis membrane protein</fullName>
    </submittedName>
</protein>
<name>A0A9D1NL33_9BACT</name>
<evidence type="ECO:0000313" key="8">
    <source>
        <dbReference type="Proteomes" id="UP000886812"/>
    </source>
</evidence>
<feature type="transmembrane region" description="Helical" evidence="6">
    <location>
        <begin position="26"/>
        <end position="44"/>
    </location>
</feature>
<organism evidence="7 8">
    <name type="scientific">Candidatus Spyradosoma merdigallinarum</name>
    <dbReference type="NCBI Taxonomy" id="2840950"/>
    <lineage>
        <taxon>Bacteria</taxon>
        <taxon>Pseudomonadati</taxon>
        <taxon>Verrucomicrobiota</taxon>
        <taxon>Opitutia</taxon>
        <taxon>Opitutia incertae sedis</taxon>
        <taxon>Candidatus Spyradosoma</taxon>
    </lineage>
</organism>
<feature type="transmembrane region" description="Helical" evidence="6">
    <location>
        <begin position="56"/>
        <end position="78"/>
    </location>
</feature>
<accession>A0A9D1NL33</accession>
<sequence>MFFPESLCFLAATASAAAEPFPPWAWVIFGVFIVTMLALDLGVFHKQDRPVPFKDAVFWSVAWIALAGAAFGGIWAWHGGEKAQLFSAGYLLELALSIDNLFVFIIIFTFFKIPEKYQHRVLFWGIIGAVVFRALFIFGGVALVEKFEWVLWIFGAFLIFTGIKLFLPAREEAKDLSGNIIVRCATKLGRFSPELHGHDFFFRKNGLLYASPLFLALIVIELSDVLFAVDSVPAVLGVLPNDGSISAEEKMFLAFTSNIFAILGLRSFFFALSGFMKMLRFLHYGLGVVLVFIGVKLILAELPGAWEFHFEIWQSLTVLAVVFAVSILLSVIFPKKD</sequence>
<comment type="caution">
    <text evidence="7">The sequence shown here is derived from an EMBL/GenBank/DDBJ whole genome shotgun (WGS) entry which is preliminary data.</text>
</comment>
<dbReference type="PANTHER" id="PTHR30238">
    <property type="entry name" value="MEMBRANE BOUND PREDICTED REDOX MODULATOR"/>
    <property type="match status" value="1"/>
</dbReference>
<dbReference type="NCBIfam" id="TIGR03718">
    <property type="entry name" value="R_switched_Alx"/>
    <property type="match status" value="1"/>
</dbReference>
<feature type="transmembrane region" description="Helical" evidence="6">
    <location>
        <begin position="149"/>
        <end position="167"/>
    </location>
</feature>
<dbReference type="PANTHER" id="PTHR30238:SF0">
    <property type="entry name" value="THYLAKOID MEMBRANE PROTEIN TERC, CHLOROPLASTIC"/>
    <property type="match status" value="1"/>
</dbReference>
<feature type="transmembrane region" description="Helical" evidence="6">
    <location>
        <begin position="281"/>
        <end position="300"/>
    </location>
</feature>
<dbReference type="InterPro" id="IPR022369">
    <property type="entry name" value="Integral_membrane_TerC_rswitch"/>
</dbReference>
<feature type="transmembrane region" description="Helical" evidence="6">
    <location>
        <begin position="312"/>
        <end position="333"/>
    </location>
</feature>
<feature type="transmembrane region" description="Helical" evidence="6">
    <location>
        <begin position="213"/>
        <end position="239"/>
    </location>
</feature>
<evidence type="ECO:0000256" key="5">
    <source>
        <dbReference type="ARBA" id="ARBA00023136"/>
    </source>
</evidence>
<dbReference type="Pfam" id="PF03741">
    <property type="entry name" value="TerC"/>
    <property type="match status" value="1"/>
</dbReference>
<comment type="subcellular location">
    <subcellularLocation>
        <location evidence="1">Membrane</location>
        <topology evidence="1">Multi-pass membrane protein</topology>
    </subcellularLocation>
</comment>
<dbReference type="EMBL" id="DVOG01000124">
    <property type="protein sequence ID" value="HIV04428.1"/>
    <property type="molecule type" value="Genomic_DNA"/>
</dbReference>
<keyword evidence="4 6" id="KW-1133">Transmembrane helix</keyword>
<evidence type="ECO:0000313" key="7">
    <source>
        <dbReference type="EMBL" id="HIV04428.1"/>
    </source>
</evidence>
<gene>
    <name evidence="7" type="ORF">IAC75_04670</name>
</gene>
<evidence type="ECO:0000256" key="1">
    <source>
        <dbReference type="ARBA" id="ARBA00004141"/>
    </source>
</evidence>
<feature type="transmembrane region" description="Helical" evidence="6">
    <location>
        <begin position="90"/>
        <end position="111"/>
    </location>
</feature>
<proteinExistence type="inferred from homology"/>
<keyword evidence="5 6" id="KW-0472">Membrane</keyword>
<evidence type="ECO:0000256" key="6">
    <source>
        <dbReference type="SAM" id="Phobius"/>
    </source>
</evidence>
<dbReference type="GO" id="GO:0016020">
    <property type="term" value="C:membrane"/>
    <property type="evidence" value="ECO:0007669"/>
    <property type="project" value="UniProtKB-SubCell"/>
</dbReference>